<name>G0PF33_CAEBE</name>
<evidence type="ECO:0000313" key="2">
    <source>
        <dbReference type="EMBL" id="EGT53495.1"/>
    </source>
</evidence>
<dbReference type="InParanoid" id="G0PF33"/>
<dbReference type="Proteomes" id="UP000008068">
    <property type="component" value="Unassembled WGS sequence"/>
</dbReference>
<proteinExistence type="predicted"/>
<dbReference type="PANTHER" id="PTHR35182:SF5">
    <property type="entry name" value="SECRETED PROTEIN-RELATED"/>
    <property type="match status" value="1"/>
</dbReference>
<dbReference type="HOGENOM" id="CLU_154796_2_0_1"/>
<organism evidence="3">
    <name type="scientific">Caenorhabditis brenneri</name>
    <name type="common">Nematode worm</name>
    <dbReference type="NCBI Taxonomy" id="135651"/>
    <lineage>
        <taxon>Eukaryota</taxon>
        <taxon>Metazoa</taxon>
        <taxon>Ecdysozoa</taxon>
        <taxon>Nematoda</taxon>
        <taxon>Chromadorea</taxon>
        <taxon>Rhabditida</taxon>
        <taxon>Rhabditina</taxon>
        <taxon>Rhabditomorpha</taxon>
        <taxon>Rhabditoidea</taxon>
        <taxon>Rhabditidae</taxon>
        <taxon>Peloderinae</taxon>
        <taxon>Caenorhabditis</taxon>
    </lineage>
</organism>
<protein>
    <submittedName>
        <fullName evidence="2">Uncharacterized protein</fullName>
    </submittedName>
</protein>
<reference evidence="3" key="1">
    <citation type="submission" date="2011-07" db="EMBL/GenBank/DDBJ databases">
        <authorList>
            <consortium name="Caenorhabditis brenneri Sequencing and Analysis Consortium"/>
            <person name="Wilson R.K."/>
        </authorList>
    </citation>
    <scope>NUCLEOTIDE SEQUENCE [LARGE SCALE GENOMIC DNA]</scope>
    <source>
        <strain evidence="3">PB2801</strain>
    </source>
</reference>
<gene>
    <name evidence="2" type="ORF">CAEBREN_31216</name>
</gene>
<evidence type="ECO:0000256" key="1">
    <source>
        <dbReference type="SAM" id="SignalP"/>
    </source>
</evidence>
<feature type="chain" id="PRO_5003406868" evidence="1">
    <location>
        <begin position="21"/>
        <end position="127"/>
    </location>
</feature>
<evidence type="ECO:0000313" key="3">
    <source>
        <dbReference type="Proteomes" id="UP000008068"/>
    </source>
</evidence>
<dbReference type="AlphaFoldDB" id="G0PF33"/>
<dbReference type="EMBL" id="GL380341">
    <property type="protein sequence ID" value="EGT53495.1"/>
    <property type="molecule type" value="Genomic_DNA"/>
</dbReference>
<dbReference type="PANTHER" id="PTHR35182">
    <property type="entry name" value="PROTEIN CBG13762"/>
    <property type="match status" value="1"/>
</dbReference>
<keyword evidence="3" id="KW-1185">Reference proteome</keyword>
<keyword evidence="1" id="KW-0732">Signal</keyword>
<feature type="signal peptide" evidence="1">
    <location>
        <begin position="1"/>
        <end position="20"/>
    </location>
</feature>
<accession>G0PF33</accession>
<sequence length="127" mass="14478">MFQKLFLVSILLGLCIYNYAAEFKNLSPKVGKRVELKFKTIPNTIIRTVKSRGFETYYFTVCNGNNKGKCGYWYHPSTGKKDTKKGLPTFNKNKSMLIIPKVVMGDTGLHATDIPENSLYYLIVVKK</sequence>